<sequence>MWDIIIGLIYHHACRNYRAAARKQRGLNSLWA</sequence>
<gene>
    <name evidence="1" type="ORF">SAMN05444159_7489</name>
</gene>
<proteinExistence type="predicted"/>
<organism evidence="1 2">
    <name type="scientific">Bradyrhizobium lablabi</name>
    <dbReference type="NCBI Taxonomy" id="722472"/>
    <lineage>
        <taxon>Bacteria</taxon>
        <taxon>Pseudomonadati</taxon>
        <taxon>Pseudomonadota</taxon>
        <taxon>Alphaproteobacteria</taxon>
        <taxon>Hyphomicrobiales</taxon>
        <taxon>Nitrobacteraceae</taxon>
        <taxon>Bradyrhizobium</taxon>
    </lineage>
</organism>
<name>A0A1M7FGZ7_9BRAD</name>
<dbReference type="AlphaFoldDB" id="A0A1M7FGZ7"/>
<evidence type="ECO:0000313" key="1">
    <source>
        <dbReference type="EMBL" id="SHM02907.1"/>
    </source>
</evidence>
<dbReference type="EMBL" id="LT670844">
    <property type="protein sequence ID" value="SHM02907.1"/>
    <property type="molecule type" value="Genomic_DNA"/>
</dbReference>
<protein>
    <recommendedName>
        <fullName evidence="3">Transposase</fullName>
    </recommendedName>
</protein>
<accession>A0A1M7FGZ7</accession>
<reference evidence="1 2" key="1">
    <citation type="submission" date="2016-11" db="EMBL/GenBank/DDBJ databases">
        <authorList>
            <person name="Jaros S."/>
            <person name="Januszkiewicz K."/>
            <person name="Wedrychowicz H."/>
        </authorList>
    </citation>
    <scope>NUCLEOTIDE SEQUENCE [LARGE SCALE GENOMIC DNA]</scope>
    <source>
        <strain evidence="1 2">GAS499</strain>
    </source>
</reference>
<evidence type="ECO:0000313" key="2">
    <source>
        <dbReference type="Proteomes" id="UP000189935"/>
    </source>
</evidence>
<dbReference type="Proteomes" id="UP000189935">
    <property type="component" value="Chromosome I"/>
</dbReference>
<evidence type="ECO:0008006" key="3">
    <source>
        <dbReference type="Google" id="ProtNLM"/>
    </source>
</evidence>